<dbReference type="Proteomes" id="UP001597252">
    <property type="component" value="Unassembled WGS sequence"/>
</dbReference>
<dbReference type="PANTHER" id="PTHR30561">
    <property type="entry name" value="SMR FAMILY PROTON-DEPENDENT DRUG EFFLUX TRANSPORTER SUGE"/>
    <property type="match status" value="1"/>
</dbReference>
<protein>
    <submittedName>
        <fullName evidence="9">DMT family transporter</fullName>
    </submittedName>
</protein>
<evidence type="ECO:0000256" key="6">
    <source>
        <dbReference type="ARBA" id="ARBA00023136"/>
    </source>
</evidence>
<evidence type="ECO:0000256" key="5">
    <source>
        <dbReference type="ARBA" id="ARBA00022989"/>
    </source>
</evidence>
<dbReference type="PANTHER" id="PTHR30561:SF1">
    <property type="entry name" value="MULTIDRUG TRANSPORTER EMRE"/>
    <property type="match status" value="1"/>
</dbReference>
<dbReference type="EMBL" id="JBHTON010000057">
    <property type="protein sequence ID" value="MFD1486296.1"/>
    <property type="molecule type" value="Genomic_DNA"/>
</dbReference>
<keyword evidence="2" id="KW-0813">Transport</keyword>
<organism evidence="9 10">
    <name type="scientific">Lacticaseibacillus baoqingensis</name>
    <dbReference type="NCBI Taxonomy" id="2486013"/>
    <lineage>
        <taxon>Bacteria</taxon>
        <taxon>Bacillati</taxon>
        <taxon>Bacillota</taxon>
        <taxon>Bacilli</taxon>
        <taxon>Lactobacillales</taxon>
        <taxon>Lactobacillaceae</taxon>
        <taxon>Lacticaseibacillus</taxon>
    </lineage>
</organism>
<dbReference type="InterPro" id="IPR000390">
    <property type="entry name" value="Small_drug/metabolite_transptr"/>
</dbReference>
<gene>
    <name evidence="9" type="ORF">ACFQ5J_13775</name>
</gene>
<accession>A0ABW4ECA0</accession>
<evidence type="ECO:0000256" key="1">
    <source>
        <dbReference type="ARBA" id="ARBA00004651"/>
    </source>
</evidence>
<dbReference type="InterPro" id="IPR037185">
    <property type="entry name" value="EmrE-like"/>
</dbReference>
<evidence type="ECO:0000313" key="10">
    <source>
        <dbReference type="Proteomes" id="UP001597252"/>
    </source>
</evidence>
<dbReference type="SUPFAM" id="SSF103481">
    <property type="entry name" value="Multidrug resistance efflux transporter EmrE"/>
    <property type="match status" value="1"/>
</dbReference>
<keyword evidence="5 8" id="KW-1133">Transmembrane helix</keyword>
<reference evidence="10" key="1">
    <citation type="journal article" date="2019" name="Int. J. Syst. Evol. Microbiol.">
        <title>The Global Catalogue of Microorganisms (GCM) 10K type strain sequencing project: providing services to taxonomists for standard genome sequencing and annotation.</title>
        <authorList>
            <consortium name="The Broad Institute Genomics Platform"/>
            <consortium name="The Broad Institute Genome Sequencing Center for Infectious Disease"/>
            <person name="Wu L."/>
            <person name="Ma J."/>
        </authorList>
    </citation>
    <scope>NUCLEOTIDE SEQUENCE [LARGE SCALE GENOMIC DNA]</scope>
    <source>
        <strain evidence="10">CCM 8903</strain>
    </source>
</reference>
<dbReference type="RefSeq" id="WP_125753926.1">
    <property type="nucleotide sequence ID" value="NZ_JBHTON010000057.1"/>
</dbReference>
<feature type="transmembrane region" description="Helical" evidence="8">
    <location>
        <begin position="58"/>
        <end position="78"/>
    </location>
</feature>
<evidence type="ECO:0000256" key="2">
    <source>
        <dbReference type="ARBA" id="ARBA00022448"/>
    </source>
</evidence>
<comment type="subcellular location">
    <subcellularLocation>
        <location evidence="1 7">Cell membrane</location>
        <topology evidence="1 7">Multi-pass membrane protein</topology>
    </subcellularLocation>
</comment>
<evidence type="ECO:0000256" key="3">
    <source>
        <dbReference type="ARBA" id="ARBA00022475"/>
    </source>
</evidence>
<keyword evidence="4 7" id="KW-0812">Transmembrane</keyword>
<name>A0ABW4ECA0_9LACO</name>
<comment type="similarity">
    <text evidence="7">Belongs to the drug/metabolite transporter (DMT) superfamily. Small multidrug resistance (SMR) (TC 2.A.7.1) family.</text>
</comment>
<feature type="transmembrane region" description="Helical" evidence="8">
    <location>
        <begin position="84"/>
        <end position="102"/>
    </location>
</feature>
<dbReference type="InterPro" id="IPR045324">
    <property type="entry name" value="Small_multidrug_res"/>
</dbReference>
<keyword evidence="6 8" id="KW-0472">Membrane</keyword>
<feature type="transmembrane region" description="Helical" evidence="8">
    <location>
        <begin position="28"/>
        <end position="46"/>
    </location>
</feature>
<evidence type="ECO:0000256" key="7">
    <source>
        <dbReference type="RuleBase" id="RU003942"/>
    </source>
</evidence>
<keyword evidence="3" id="KW-1003">Cell membrane</keyword>
<evidence type="ECO:0000256" key="8">
    <source>
        <dbReference type="SAM" id="Phobius"/>
    </source>
</evidence>
<keyword evidence="10" id="KW-1185">Reference proteome</keyword>
<sequence length="105" mass="11434">MGYVYLSIAIIGEFIGTNCLKASQGFTHVGWTLATFLAYTFCFYWFSVSLKSVPLNLAYALWSGIGIVVTAILSALIWHENISLTGVLGMMLIIVGAVIMNFSEA</sequence>
<comment type="caution">
    <text evidence="9">The sequence shown here is derived from an EMBL/GenBank/DDBJ whole genome shotgun (WGS) entry which is preliminary data.</text>
</comment>
<evidence type="ECO:0000313" key="9">
    <source>
        <dbReference type="EMBL" id="MFD1486296.1"/>
    </source>
</evidence>
<dbReference type="Gene3D" id="1.10.3730.20">
    <property type="match status" value="1"/>
</dbReference>
<proteinExistence type="inferred from homology"/>
<dbReference type="Pfam" id="PF00893">
    <property type="entry name" value="Multi_Drug_Res"/>
    <property type="match status" value="1"/>
</dbReference>
<evidence type="ECO:0000256" key="4">
    <source>
        <dbReference type="ARBA" id="ARBA00022692"/>
    </source>
</evidence>